<evidence type="ECO:0000313" key="5">
    <source>
        <dbReference type="Proteomes" id="UP000541444"/>
    </source>
</evidence>
<dbReference type="Gene3D" id="1.10.510.10">
    <property type="entry name" value="Transferase(Phosphotransferase) domain 1"/>
    <property type="match status" value="1"/>
</dbReference>
<feature type="domain" description="Protein kinase" evidence="3">
    <location>
        <begin position="60"/>
        <end position="388"/>
    </location>
</feature>
<evidence type="ECO:0000256" key="1">
    <source>
        <dbReference type="ARBA" id="ARBA00009670"/>
    </source>
</evidence>
<proteinExistence type="inferred from homology"/>
<dbReference type="GO" id="GO:0005524">
    <property type="term" value="F:ATP binding"/>
    <property type="evidence" value="ECO:0007669"/>
    <property type="project" value="InterPro"/>
</dbReference>
<dbReference type="AlphaFoldDB" id="A0A7J7MAX6"/>
<accession>A0A7J7MAX6</accession>
<comment type="caution">
    <text evidence="4">The sequence shown here is derived from an EMBL/GenBank/DDBJ whole genome shotgun (WGS) entry which is preliminary data.</text>
</comment>
<gene>
    <name evidence="4" type="ORF">GIB67_031377</name>
</gene>
<feature type="region of interest" description="Disordered" evidence="2">
    <location>
        <begin position="518"/>
        <end position="586"/>
    </location>
</feature>
<protein>
    <recommendedName>
        <fullName evidence="3">Protein kinase domain-containing protein</fullName>
    </recommendedName>
</protein>
<dbReference type="OrthoDB" id="427480at2759"/>
<dbReference type="InterPro" id="IPR011009">
    <property type="entry name" value="Kinase-like_dom_sf"/>
</dbReference>
<dbReference type="Pfam" id="PF03109">
    <property type="entry name" value="ABC1"/>
    <property type="match status" value="2"/>
</dbReference>
<dbReference type="InterPro" id="IPR000719">
    <property type="entry name" value="Prot_kinase_dom"/>
</dbReference>
<name>A0A7J7MAX6_9MAGN</name>
<dbReference type="InterPro" id="IPR050154">
    <property type="entry name" value="UbiB_kinase"/>
</dbReference>
<evidence type="ECO:0000313" key="4">
    <source>
        <dbReference type="EMBL" id="KAF6152055.1"/>
    </source>
</evidence>
<reference evidence="4 5" key="1">
    <citation type="journal article" date="2020" name="IScience">
        <title>Genome Sequencing of the Endangered Kingdonia uniflora (Circaeasteraceae, Ranunculales) Reveals Potential Mechanisms of Evolutionary Specialization.</title>
        <authorList>
            <person name="Sun Y."/>
            <person name="Deng T."/>
            <person name="Zhang A."/>
            <person name="Moore M.J."/>
            <person name="Landis J.B."/>
            <person name="Lin N."/>
            <person name="Zhang H."/>
            <person name="Zhang X."/>
            <person name="Huang J."/>
            <person name="Zhang X."/>
            <person name="Sun H."/>
            <person name="Wang H."/>
        </authorList>
    </citation>
    <scope>NUCLEOTIDE SEQUENCE [LARGE SCALE GENOMIC DNA]</scope>
    <source>
        <strain evidence="4">TB1705</strain>
        <tissue evidence="4">Leaf</tissue>
    </source>
</reference>
<dbReference type="PROSITE" id="PS50011">
    <property type="entry name" value="PROTEIN_KINASE_DOM"/>
    <property type="match status" value="1"/>
</dbReference>
<sequence>MRIDIMEILHMLDTPISADVYSTFALSLNKQDSLPTFPDVEEFSCIEKKLGLPLDTFYSSITPPLVAATSLGQVYKARLKYSGQDVAMKVKRTGFEEAIRLDYYLIRNLGIFINKNIDIITSDVVALIDEFARRVYQELNYMQEGHNARRFKKLYSDKEDVLMPDILWDNTSIQCSLRKLLEYGFFHADPHPSNLLATLERKLAFLDFGMMSETPEEARFTIIGHVVQMVNRDYEAMAQDYYALDFMSVYVDVSPILQVLRNFFDDALTLTVNKLNFKTLVDGLGAVLYQYPFNGHGRCCSCCPLRVLLCLQWKKEEGSTLHIIAVVGSVTVVVRTSNGAVLVWTCSLSKICMVFGGLDYGRIRLRGIQVGFEMRWRFTTVEERNLYLSSLEECLVQAEDQLVEDQGLTGGSGPFTNKTGSSYGGDRVVDKMRIHRSSRLRLIDEGINEYETSVSGLAPMEEGSDVVQLIIVVDAPLAMVVPEISVSENSTFKSLGIKRKRQKKIDSLPRNVSITLKPAKERGGEGASKVVEGMEEERLTRKVPKPASTKAEKGKGKAFPVSPRVQQTMVSQHRQRRALGEDDAEDMDEELTTSEWEEQARTKAASMAILCGTGPDDASRQMKKNRCLGARFQQGTEGGNEAVKASGINMRGDLKLSVIIIRRLKEFKEDLGYDPETLQPLSRTIDPVIDDPIQKVRTEVYIVGDGEGDGVEASVVEGIAAGTTTEGGGAVGVKKLFGRDSATTPI</sequence>
<dbReference type="EMBL" id="JACGCM010001655">
    <property type="protein sequence ID" value="KAF6152055.1"/>
    <property type="molecule type" value="Genomic_DNA"/>
</dbReference>
<dbReference type="PANTHER" id="PTHR10566">
    <property type="entry name" value="CHAPERONE-ACTIVITY OF BC1 COMPLEX CABC1 -RELATED"/>
    <property type="match status" value="1"/>
</dbReference>
<dbReference type="SUPFAM" id="SSF56112">
    <property type="entry name" value="Protein kinase-like (PK-like)"/>
    <property type="match status" value="1"/>
</dbReference>
<evidence type="ECO:0000259" key="3">
    <source>
        <dbReference type="PROSITE" id="PS50011"/>
    </source>
</evidence>
<keyword evidence="5" id="KW-1185">Reference proteome</keyword>
<dbReference type="GO" id="GO:0004672">
    <property type="term" value="F:protein kinase activity"/>
    <property type="evidence" value="ECO:0007669"/>
    <property type="project" value="InterPro"/>
</dbReference>
<organism evidence="4 5">
    <name type="scientific">Kingdonia uniflora</name>
    <dbReference type="NCBI Taxonomy" id="39325"/>
    <lineage>
        <taxon>Eukaryota</taxon>
        <taxon>Viridiplantae</taxon>
        <taxon>Streptophyta</taxon>
        <taxon>Embryophyta</taxon>
        <taxon>Tracheophyta</taxon>
        <taxon>Spermatophyta</taxon>
        <taxon>Magnoliopsida</taxon>
        <taxon>Ranunculales</taxon>
        <taxon>Circaeasteraceae</taxon>
        <taxon>Kingdonia</taxon>
    </lineage>
</organism>
<dbReference type="PANTHER" id="PTHR10566:SF120">
    <property type="entry name" value="PROTEIN ACTIVITY OF BC1 COMPLEX KINASE 3, CHLOROPLASTIC"/>
    <property type="match status" value="1"/>
</dbReference>
<dbReference type="InterPro" id="IPR004147">
    <property type="entry name" value="ABC1_dom"/>
</dbReference>
<comment type="similarity">
    <text evidence="1">Belongs to the protein kinase superfamily. ADCK protein kinase family.</text>
</comment>
<evidence type="ECO:0000256" key="2">
    <source>
        <dbReference type="SAM" id="MobiDB-lite"/>
    </source>
</evidence>
<dbReference type="CDD" id="cd05121">
    <property type="entry name" value="ABC1_ADCK3-like"/>
    <property type="match status" value="1"/>
</dbReference>
<dbReference type="Gene3D" id="3.30.200.20">
    <property type="entry name" value="Phosphorylase Kinase, domain 1"/>
    <property type="match status" value="1"/>
</dbReference>
<dbReference type="Proteomes" id="UP000541444">
    <property type="component" value="Unassembled WGS sequence"/>
</dbReference>